<feature type="domain" description="UDP-N-acetylglucosamine 2-epimerase" evidence="2">
    <location>
        <begin position="22"/>
        <end position="318"/>
    </location>
</feature>
<dbReference type="Proteomes" id="UP000280444">
    <property type="component" value="Unassembled WGS sequence"/>
</dbReference>
<dbReference type="Pfam" id="PF02350">
    <property type="entry name" value="Epimerase_2"/>
    <property type="match status" value="1"/>
</dbReference>
<comment type="caution">
    <text evidence="3">The sequence shown here is derived from an EMBL/GenBank/DDBJ whole genome shotgun (WGS) entry which is preliminary data.</text>
</comment>
<sequence length="365" mass="40687">MIVFVAGTTAEFIKIAPVIVELDKRGIDYRIWSTAQHVQGVEETLADLGVRQPDRYLVRKHRVKGVATVSQVPSWLADLTVTTLRSLSTLRKEADKGIVVVHGDTFTTVIGAILGRTIGARVAHIEAGLRSGSWRSPFPEELNRRIVGRLAHIHFAPTSREAQNLRYRIGRRGVRVVVTEANTVVDALRSARENIAPAPELPDEFGLVTLHRFELVHDRDAYRAVIARVQELSTKIPLVMIIGHSERVLLEENGFGDIFNDHLIPIDKLAYSAFQSILLRAKLVITDSGGLQEECAALGIPCAVHRAYTERHQGLGENIVLTKMDVDVLDEFIANWESYRRPSSLDKFHPSEMIVDVLEEGPHGE</sequence>
<evidence type="ECO:0000256" key="1">
    <source>
        <dbReference type="RuleBase" id="RU003513"/>
    </source>
</evidence>
<proteinExistence type="inferred from homology"/>
<reference evidence="3 4" key="1">
    <citation type="submission" date="2018-11" db="EMBL/GenBank/DDBJ databases">
        <title>Genomes From Bacteria Associated with the Canine Oral Cavity: a Test Case for Automated Genome-Based Taxonomic Assignment.</title>
        <authorList>
            <person name="Coil D.A."/>
            <person name="Jospin G."/>
            <person name="Darling A.E."/>
            <person name="Wallis C."/>
            <person name="Davis I.J."/>
            <person name="Harris S."/>
            <person name="Eisen J.A."/>
            <person name="Holcombe L.J."/>
            <person name="O'Flynn C."/>
        </authorList>
    </citation>
    <scope>NUCLEOTIDE SEQUENCE [LARGE SCALE GENOMIC DNA]</scope>
    <source>
        <strain evidence="3 4">OH770</strain>
    </source>
</reference>
<evidence type="ECO:0000259" key="2">
    <source>
        <dbReference type="Pfam" id="PF02350"/>
    </source>
</evidence>
<dbReference type="PANTHER" id="PTHR43174">
    <property type="entry name" value="UDP-N-ACETYLGLUCOSAMINE 2-EPIMERASE"/>
    <property type="match status" value="1"/>
</dbReference>
<name>A0A3P1SGL9_9ACTO</name>
<comment type="similarity">
    <text evidence="1">Belongs to the UDP-N-acetylglucosamine 2-epimerase family.</text>
</comment>
<dbReference type="OrthoDB" id="9803238at2"/>
<dbReference type="PANTHER" id="PTHR43174:SF1">
    <property type="entry name" value="UDP-N-ACETYLGLUCOSAMINE 2-EPIMERASE"/>
    <property type="match status" value="1"/>
</dbReference>
<evidence type="ECO:0000313" key="4">
    <source>
        <dbReference type="Proteomes" id="UP000280444"/>
    </source>
</evidence>
<organism evidence="3 4">
    <name type="scientific">Schaalia canis</name>
    <dbReference type="NCBI Taxonomy" id="100469"/>
    <lineage>
        <taxon>Bacteria</taxon>
        <taxon>Bacillati</taxon>
        <taxon>Actinomycetota</taxon>
        <taxon>Actinomycetes</taxon>
        <taxon>Actinomycetales</taxon>
        <taxon>Actinomycetaceae</taxon>
        <taxon>Schaalia</taxon>
    </lineage>
</organism>
<dbReference type="EMBL" id="RQZF01000003">
    <property type="protein sequence ID" value="RRC95472.1"/>
    <property type="molecule type" value="Genomic_DNA"/>
</dbReference>
<dbReference type="RefSeq" id="WP_124869026.1">
    <property type="nucleotide sequence ID" value="NZ_RQZF01000003.1"/>
</dbReference>
<keyword evidence="4" id="KW-1185">Reference proteome</keyword>
<dbReference type="InterPro" id="IPR029767">
    <property type="entry name" value="WecB-like"/>
</dbReference>
<gene>
    <name evidence="3" type="ORF">EII11_04120</name>
</gene>
<keyword evidence="1" id="KW-0413">Isomerase</keyword>
<dbReference type="AlphaFoldDB" id="A0A3P1SGL9"/>
<dbReference type="Gene3D" id="3.40.50.2000">
    <property type="entry name" value="Glycogen Phosphorylase B"/>
    <property type="match status" value="2"/>
</dbReference>
<dbReference type="GO" id="GO:0016853">
    <property type="term" value="F:isomerase activity"/>
    <property type="evidence" value="ECO:0007669"/>
    <property type="project" value="UniProtKB-KW"/>
</dbReference>
<evidence type="ECO:0000313" key="3">
    <source>
        <dbReference type="EMBL" id="RRC95472.1"/>
    </source>
</evidence>
<dbReference type="SUPFAM" id="SSF53756">
    <property type="entry name" value="UDP-Glycosyltransferase/glycogen phosphorylase"/>
    <property type="match status" value="1"/>
</dbReference>
<accession>A0A3P1SGL9</accession>
<dbReference type="InterPro" id="IPR003331">
    <property type="entry name" value="UDP_GlcNAc_Epimerase_2_dom"/>
</dbReference>
<protein>
    <submittedName>
        <fullName evidence="3">UDP-N-acetylglucosamine 2-epimerase</fullName>
    </submittedName>
</protein>